<evidence type="ECO:0000313" key="14">
    <source>
        <dbReference type="Proteomes" id="UP000887540"/>
    </source>
</evidence>
<evidence type="ECO:0000256" key="5">
    <source>
        <dbReference type="ARBA" id="ARBA00022833"/>
    </source>
</evidence>
<dbReference type="GO" id="GO:0005634">
    <property type="term" value="C:nucleus"/>
    <property type="evidence" value="ECO:0007669"/>
    <property type="project" value="UniProtKB-SubCell"/>
</dbReference>
<keyword evidence="14" id="KW-1185">Reference proteome</keyword>
<keyword evidence="8 11" id="KW-0804">Transcription</keyword>
<dbReference type="SMART" id="SM00430">
    <property type="entry name" value="HOLI"/>
    <property type="match status" value="1"/>
</dbReference>
<evidence type="ECO:0000256" key="2">
    <source>
        <dbReference type="ARBA" id="ARBA00005993"/>
    </source>
</evidence>
<dbReference type="Pfam" id="PF00104">
    <property type="entry name" value="Hormone_recep"/>
    <property type="match status" value="1"/>
</dbReference>
<organism evidence="14 15">
    <name type="scientific">Acrobeloides nanus</name>
    <dbReference type="NCBI Taxonomy" id="290746"/>
    <lineage>
        <taxon>Eukaryota</taxon>
        <taxon>Metazoa</taxon>
        <taxon>Ecdysozoa</taxon>
        <taxon>Nematoda</taxon>
        <taxon>Chromadorea</taxon>
        <taxon>Rhabditida</taxon>
        <taxon>Tylenchina</taxon>
        <taxon>Cephalobomorpha</taxon>
        <taxon>Cephaloboidea</taxon>
        <taxon>Cephalobidae</taxon>
        <taxon>Acrobeloides</taxon>
    </lineage>
</organism>
<evidence type="ECO:0000256" key="3">
    <source>
        <dbReference type="ARBA" id="ARBA00022723"/>
    </source>
</evidence>
<dbReference type="Gene3D" id="1.10.565.10">
    <property type="entry name" value="Retinoid X Receptor"/>
    <property type="match status" value="1"/>
</dbReference>
<keyword evidence="4 11" id="KW-0863">Zinc-finger</keyword>
<evidence type="ECO:0000256" key="8">
    <source>
        <dbReference type="ARBA" id="ARBA00023163"/>
    </source>
</evidence>
<evidence type="ECO:0000256" key="6">
    <source>
        <dbReference type="ARBA" id="ARBA00023015"/>
    </source>
</evidence>
<dbReference type="GO" id="GO:0008270">
    <property type="term" value="F:zinc ion binding"/>
    <property type="evidence" value="ECO:0007669"/>
    <property type="project" value="UniProtKB-KW"/>
</dbReference>
<evidence type="ECO:0000259" key="12">
    <source>
        <dbReference type="PROSITE" id="PS51030"/>
    </source>
</evidence>
<dbReference type="Proteomes" id="UP000887540">
    <property type="component" value="Unplaced"/>
</dbReference>
<dbReference type="SMART" id="SM00399">
    <property type="entry name" value="ZnF_C4"/>
    <property type="match status" value="1"/>
</dbReference>
<dbReference type="InterPro" id="IPR001628">
    <property type="entry name" value="Znf_hrmn_rcpt"/>
</dbReference>
<evidence type="ECO:0000256" key="1">
    <source>
        <dbReference type="ARBA" id="ARBA00004123"/>
    </source>
</evidence>
<dbReference type="AlphaFoldDB" id="A0A914CK54"/>
<dbReference type="GO" id="GO:0000978">
    <property type="term" value="F:RNA polymerase II cis-regulatory region sequence-specific DNA binding"/>
    <property type="evidence" value="ECO:0007669"/>
    <property type="project" value="InterPro"/>
</dbReference>
<evidence type="ECO:0000256" key="7">
    <source>
        <dbReference type="ARBA" id="ARBA00023125"/>
    </source>
</evidence>
<dbReference type="InterPro" id="IPR013088">
    <property type="entry name" value="Znf_NHR/GATA"/>
</dbReference>
<comment type="subcellular location">
    <subcellularLocation>
        <location evidence="1 11">Nucleus</location>
    </subcellularLocation>
</comment>
<reference evidence="15" key="1">
    <citation type="submission" date="2022-11" db="UniProtKB">
        <authorList>
            <consortium name="WormBaseParasite"/>
        </authorList>
    </citation>
    <scope>IDENTIFICATION</scope>
</reference>
<keyword evidence="9 11" id="KW-0675">Receptor</keyword>
<evidence type="ECO:0000256" key="11">
    <source>
        <dbReference type="RuleBase" id="RU004334"/>
    </source>
</evidence>
<evidence type="ECO:0000313" key="15">
    <source>
        <dbReference type="WBParaSite" id="ACRNAN_scaffold1125.g13261.t1"/>
    </source>
</evidence>
<dbReference type="PROSITE" id="PS51030">
    <property type="entry name" value="NUCLEAR_REC_DBD_2"/>
    <property type="match status" value="1"/>
</dbReference>
<dbReference type="SUPFAM" id="SSF48508">
    <property type="entry name" value="Nuclear receptor ligand-binding domain"/>
    <property type="match status" value="1"/>
</dbReference>
<dbReference type="WBParaSite" id="ACRNAN_scaffold1125.g13261.t1">
    <property type="protein sequence ID" value="ACRNAN_scaffold1125.g13261.t1"/>
    <property type="gene ID" value="ACRNAN_scaffold1125.g13261"/>
</dbReference>
<dbReference type="InterPro" id="IPR049636">
    <property type="entry name" value="HNF4-like_DBD"/>
</dbReference>
<dbReference type="PROSITE" id="PS51843">
    <property type="entry name" value="NR_LBD"/>
    <property type="match status" value="1"/>
</dbReference>
<comment type="similarity">
    <text evidence="2 11">Belongs to the nuclear hormone receptor family.</text>
</comment>
<feature type="domain" description="NR LBD" evidence="13">
    <location>
        <begin position="184"/>
        <end position="418"/>
    </location>
</feature>
<dbReference type="InterPro" id="IPR035500">
    <property type="entry name" value="NHR-like_dom_sf"/>
</dbReference>
<dbReference type="Pfam" id="PF00105">
    <property type="entry name" value="zf-C4"/>
    <property type="match status" value="1"/>
</dbReference>
<dbReference type="PANTHER" id="PTHR24083">
    <property type="entry name" value="NUCLEAR HORMONE RECEPTOR"/>
    <property type="match status" value="1"/>
</dbReference>
<keyword evidence="5 11" id="KW-0862">Zinc</keyword>
<accession>A0A914CK54</accession>
<keyword evidence="3 11" id="KW-0479">Metal-binding</keyword>
<evidence type="ECO:0000256" key="10">
    <source>
        <dbReference type="ARBA" id="ARBA00023242"/>
    </source>
</evidence>
<keyword evidence="10 11" id="KW-0539">Nucleus</keyword>
<dbReference type="GO" id="GO:0003700">
    <property type="term" value="F:DNA-binding transcription factor activity"/>
    <property type="evidence" value="ECO:0007669"/>
    <property type="project" value="InterPro"/>
</dbReference>
<dbReference type="PROSITE" id="PS00031">
    <property type="entry name" value="NUCLEAR_REC_DBD_1"/>
    <property type="match status" value="1"/>
</dbReference>
<evidence type="ECO:0000259" key="13">
    <source>
        <dbReference type="PROSITE" id="PS51843"/>
    </source>
</evidence>
<keyword evidence="6 11" id="KW-0805">Transcription regulation</keyword>
<sequence>MATIKVEDLYEIEPKLKINEEVRPKTCVVCGDNTKSYHYETPSCYGCKTFFRRAVVGNKIYVCANNGKCVITKDTRCICRSCRLKKCYEVGMNPHAVGVMTLMKKKRMLQNSGIKQEITDIIEEKPSTSCIIMPMLKTNYDDYRQCVNEILYIEGKHEYLRHSNFCPYDEELSLLGSLYKKTSFADADKYHLVHVWPRIDIFSMAKMSGYRLAEVGLKSWFFVDLLLSIDYLKTLDVFQKLPIKDQFYLSLDVTITIAHISRNYYSFLMGSEIVIHPDGTYPFIHRENLMGIETILRAGKVKSVRQLNPDRIHFCLMKAIAAFTSTSLNISQESHMMIEKGKIKYAKILLHYLQEKHGVKEGASKFADSLSLISEFVTLTKKYSNVYHSFRHCLDKTRSEQKLPCELRDCNSKFCEKC</sequence>
<evidence type="ECO:0000256" key="4">
    <source>
        <dbReference type="ARBA" id="ARBA00022771"/>
    </source>
</evidence>
<keyword evidence="7 11" id="KW-0238">DNA-binding</keyword>
<dbReference type="InterPro" id="IPR050274">
    <property type="entry name" value="Nuclear_hormone_rcpt_NR2"/>
</dbReference>
<dbReference type="FunFam" id="3.30.50.10:FF:000030">
    <property type="entry name" value="Nuclear Hormone Receptor family"/>
    <property type="match status" value="1"/>
</dbReference>
<evidence type="ECO:0000256" key="9">
    <source>
        <dbReference type="ARBA" id="ARBA00023170"/>
    </source>
</evidence>
<proteinExistence type="inferred from homology"/>
<feature type="domain" description="Nuclear receptor" evidence="12">
    <location>
        <begin position="24"/>
        <end position="99"/>
    </location>
</feature>
<dbReference type="PRINTS" id="PR00047">
    <property type="entry name" value="STROIDFINGER"/>
</dbReference>
<name>A0A914CK54_9BILA</name>
<dbReference type="CDD" id="cd06960">
    <property type="entry name" value="NR_DBD_HNF4A"/>
    <property type="match status" value="1"/>
</dbReference>
<dbReference type="SUPFAM" id="SSF57716">
    <property type="entry name" value="Glucocorticoid receptor-like (DNA-binding domain)"/>
    <property type="match status" value="1"/>
</dbReference>
<dbReference type="InterPro" id="IPR000536">
    <property type="entry name" value="Nucl_hrmn_rcpt_lig-bd"/>
</dbReference>
<protein>
    <submittedName>
        <fullName evidence="15">Uncharacterized protein</fullName>
    </submittedName>
</protein>
<dbReference type="Gene3D" id="3.30.50.10">
    <property type="entry name" value="Erythroid Transcription Factor GATA-1, subunit A"/>
    <property type="match status" value="1"/>
</dbReference>